<dbReference type="EnsemblMetazoa" id="GPPI043122-RA">
    <property type="protein sequence ID" value="GPPI043122-PA"/>
    <property type="gene ID" value="GPPI043122"/>
</dbReference>
<protein>
    <submittedName>
        <fullName evidence="2">Uncharacterized protein</fullName>
    </submittedName>
</protein>
<keyword evidence="1" id="KW-0472">Membrane</keyword>
<organism evidence="2 3">
    <name type="scientific">Glossina palpalis gambiensis</name>
    <dbReference type="NCBI Taxonomy" id="67801"/>
    <lineage>
        <taxon>Eukaryota</taxon>
        <taxon>Metazoa</taxon>
        <taxon>Ecdysozoa</taxon>
        <taxon>Arthropoda</taxon>
        <taxon>Hexapoda</taxon>
        <taxon>Insecta</taxon>
        <taxon>Pterygota</taxon>
        <taxon>Neoptera</taxon>
        <taxon>Endopterygota</taxon>
        <taxon>Diptera</taxon>
        <taxon>Brachycera</taxon>
        <taxon>Muscomorpha</taxon>
        <taxon>Hippoboscoidea</taxon>
        <taxon>Glossinidae</taxon>
        <taxon>Glossina</taxon>
    </lineage>
</organism>
<evidence type="ECO:0000313" key="3">
    <source>
        <dbReference type="Proteomes" id="UP000092460"/>
    </source>
</evidence>
<feature type="transmembrane region" description="Helical" evidence="1">
    <location>
        <begin position="87"/>
        <end position="104"/>
    </location>
</feature>
<dbReference type="EMBL" id="JXJN01022030">
    <property type="status" value="NOT_ANNOTATED_CDS"/>
    <property type="molecule type" value="Genomic_DNA"/>
</dbReference>
<reference evidence="3" key="1">
    <citation type="submission" date="2015-01" db="EMBL/GenBank/DDBJ databases">
        <authorList>
            <person name="Aksoy S."/>
            <person name="Warren W."/>
            <person name="Wilson R.K."/>
        </authorList>
    </citation>
    <scope>NUCLEOTIDE SEQUENCE [LARGE SCALE GENOMIC DNA]</scope>
    <source>
        <strain evidence="3">IAEA</strain>
    </source>
</reference>
<dbReference type="Proteomes" id="UP000092460">
    <property type="component" value="Unassembled WGS sequence"/>
</dbReference>
<keyword evidence="3" id="KW-1185">Reference proteome</keyword>
<reference evidence="2" key="2">
    <citation type="submission" date="2020-05" db="UniProtKB">
        <authorList>
            <consortium name="EnsemblMetazoa"/>
        </authorList>
    </citation>
    <scope>IDENTIFICATION</scope>
    <source>
        <strain evidence="2">IAEA</strain>
    </source>
</reference>
<proteinExistence type="predicted"/>
<keyword evidence="1" id="KW-1133">Transmembrane helix</keyword>
<evidence type="ECO:0000313" key="2">
    <source>
        <dbReference type="EnsemblMetazoa" id="GPPI043122-PA"/>
    </source>
</evidence>
<dbReference type="AlphaFoldDB" id="A0A1B0BX20"/>
<dbReference type="VEuPathDB" id="VectorBase:GPPI043122"/>
<name>A0A1B0BX20_9MUSC</name>
<accession>A0A1B0BX20</accession>
<sequence length="128" mass="14916">MVAPTEPKCSMSTSVGILSQNPNNTTVYFENFAIISIRNIMKTSPYFFFDKFQGVWPQDLPSEAKNNATDLASLRCAEHSFHSLPHVHNALFFLLPIFWFIIKFDTIRNRERMSVFFNPITSHKYEYN</sequence>
<evidence type="ECO:0000256" key="1">
    <source>
        <dbReference type="SAM" id="Phobius"/>
    </source>
</evidence>
<keyword evidence="1" id="KW-0812">Transmembrane</keyword>